<evidence type="ECO:0000313" key="1">
    <source>
        <dbReference type="EMBL" id="KAG1779297.1"/>
    </source>
</evidence>
<name>A0A9P7D535_9AGAM</name>
<comment type="caution">
    <text evidence="1">The sequence shown here is derived from an EMBL/GenBank/DDBJ whole genome shotgun (WGS) entry which is preliminary data.</text>
</comment>
<accession>A0A9P7D535</accession>
<sequence length="134" mass="14889">MNWDVEYDNESLDNGIVRFFLANVLQYVEGERSLLVDCFKTGIIPDIENLDHLQASSENFFTPSLLRAPKLVKSGGIQGWVVRVWPELKKFTGITGSVLKQLATYKINHVFRPSVPTEAPGYGSSEGGIAVTED</sequence>
<keyword evidence="2" id="KW-1185">Reference proteome</keyword>
<dbReference type="EMBL" id="JABBWD010000012">
    <property type="protein sequence ID" value="KAG1779297.1"/>
    <property type="molecule type" value="Genomic_DNA"/>
</dbReference>
<reference evidence="1" key="1">
    <citation type="journal article" date="2020" name="New Phytol.">
        <title>Comparative genomics reveals dynamic genome evolution in host specialist ectomycorrhizal fungi.</title>
        <authorList>
            <person name="Lofgren L.A."/>
            <person name="Nguyen N.H."/>
            <person name="Vilgalys R."/>
            <person name="Ruytinx J."/>
            <person name="Liao H.L."/>
            <person name="Branco S."/>
            <person name="Kuo A."/>
            <person name="LaButti K."/>
            <person name="Lipzen A."/>
            <person name="Andreopoulos W."/>
            <person name="Pangilinan J."/>
            <person name="Riley R."/>
            <person name="Hundley H."/>
            <person name="Na H."/>
            <person name="Barry K."/>
            <person name="Grigoriev I.V."/>
            <person name="Stajich J.E."/>
            <person name="Kennedy P.G."/>
        </authorList>
    </citation>
    <scope>NUCLEOTIDE SEQUENCE</scope>
    <source>
        <strain evidence="1">DOB743</strain>
    </source>
</reference>
<proteinExistence type="predicted"/>
<protein>
    <submittedName>
        <fullName evidence="1">Uncharacterized protein</fullName>
    </submittedName>
</protein>
<gene>
    <name evidence="1" type="ORF">EV702DRAFT_1043770</name>
</gene>
<dbReference type="Proteomes" id="UP000714275">
    <property type="component" value="Unassembled WGS sequence"/>
</dbReference>
<dbReference type="OrthoDB" id="10004661at2759"/>
<evidence type="ECO:0000313" key="2">
    <source>
        <dbReference type="Proteomes" id="UP000714275"/>
    </source>
</evidence>
<dbReference type="AlphaFoldDB" id="A0A9P7D535"/>
<organism evidence="1 2">
    <name type="scientific">Suillus placidus</name>
    <dbReference type="NCBI Taxonomy" id="48579"/>
    <lineage>
        <taxon>Eukaryota</taxon>
        <taxon>Fungi</taxon>
        <taxon>Dikarya</taxon>
        <taxon>Basidiomycota</taxon>
        <taxon>Agaricomycotina</taxon>
        <taxon>Agaricomycetes</taxon>
        <taxon>Agaricomycetidae</taxon>
        <taxon>Boletales</taxon>
        <taxon>Suillineae</taxon>
        <taxon>Suillaceae</taxon>
        <taxon>Suillus</taxon>
    </lineage>
</organism>